<evidence type="ECO:0000256" key="3">
    <source>
        <dbReference type="ARBA" id="ARBA00022692"/>
    </source>
</evidence>
<feature type="transmembrane region" description="Helical" evidence="7">
    <location>
        <begin position="289"/>
        <end position="309"/>
    </location>
</feature>
<dbReference type="InterPro" id="IPR004869">
    <property type="entry name" value="MMPL_dom"/>
</dbReference>
<feature type="transmembrane region" description="Helical" evidence="7">
    <location>
        <begin position="391"/>
        <end position="418"/>
    </location>
</feature>
<feature type="domain" description="SSD" evidence="8">
    <location>
        <begin position="671"/>
        <end position="796"/>
    </location>
</feature>
<feature type="transmembrane region" description="Helical" evidence="7">
    <location>
        <begin position="698"/>
        <end position="719"/>
    </location>
</feature>
<feature type="transmembrane region" description="Helical" evidence="7">
    <location>
        <begin position="769"/>
        <end position="794"/>
    </location>
</feature>
<evidence type="ECO:0000256" key="1">
    <source>
        <dbReference type="ARBA" id="ARBA00004651"/>
    </source>
</evidence>
<dbReference type="InterPro" id="IPR050545">
    <property type="entry name" value="Mycobact_MmpL"/>
</dbReference>
<feature type="transmembrane region" description="Helical" evidence="7">
    <location>
        <begin position="439"/>
        <end position="465"/>
    </location>
</feature>
<dbReference type="PANTHER" id="PTHR33406">
    <property type="entry name" value="MEMBRANE PROTEIN MJ1562-RELATED"/>
    <property type="match status" value="1"/>
</dbReference>
<name>A0AAF0CMN7_9BACT</name>
<evidence type="ECO:0000256" key="5">
    <source>
        <dbReference type="ARBA" id="ARBA00023136"/>
    </source>
</evidence>
<dbReference type="Proteomes" id="UP001218638">
    <property type="component" value="Chromosome"/>
</dbReference>
<keyword evidence="5 7" id="KW-0472">Membrane</keyword>
<feature type="transmembrane region" description="Helical" evidence="7">
    <location>
        <begin position="263"/>
        <end position="282"/>
    </location>
</feature>
<dbReference type="Pfam" id="PF03176">
    <property type="entry name" value="MMPL"/>
    <property type="match status" value="2"/>
</dbReference>
<dbReference type="InterPro" id="IPR000731">
    <property type="entry name" value="SSD"/>
</dbReference>
<sequence length="804" mass="89117">MRKRPTSPFVDLVVDHSKGVLALFVVIAGILSWQASRFEINASAETLLTKDNQIYQQAQSVNRRFSPQEFLLVVYRPRDHDVLSEQTFADLRTLSAELIKLPRVASVRSLLNVPLLSLAPGGLSGDLDPDQWTIEANDFSNKEIKSALTGHPIYQDLLVNQDFSATAIQVSFKRDSELEGIENAVLDLRRGAVEAKLSEAQSQKIERLQEQAEPLQKALDRTREHEIKAIRDLSVAYQDRAEILLGGAHVLGYEMIQIITKDLIVFGVAIFTIICLTLALIFRELKWVVIPVICCVFSVLPTMGLLALLGLKATVISANFIALQLILTIAIALHLIVQFIEEQDRHPNATTGELLKATLQEKTRPCLYAGITTSVGFASLLFSGLQSVISFGYMMIIAMGVSIVSSLIVFPAAVSLFARRGTPRSHKLTDSLLRSTSRLVLNRSGLIVMISLATIVISAAGLFLLNVENSFINYFRESTQTRRELAFIDQEFGGSTPLDVIYDIPGYLKQDDLIITADAVQKLQQIQAMLDAKQGTGKSLSLVNFTELAKTVNQGRPLTEYELTAIYRTLDHDFRDALLGSFFAADDGQARISLRISDTTDGLNRAEFMTDLKQSMADLGIEKDQYQLTSLFVLYQDILQRLFRSQILTIGLVFIVLSLTFWVIFRSLKIALIAIIPNIVTTIIILGVMGLGRIPLDLMTITIAAIGMGIAVDDTIHYLHRFLAEHRQHSTEKAIEKTHASVGHAILYTSLVIILGFSALSFSDFVPSVLFGLLTALSIAVALLCDLCLLPVLLKRFMRNRNEI</sequence>
<evidence type="ECO:0000313" key="10">
    <source>
        <dbReference type="Proteomes" id="UP001218638"/>
    </source>
</evidence>
<keyword evidence="2" id="KW-1003">Cell membrane</keyword>
<evidence type="ECO:0000256" key="7">
    <source>
        <dbReference type="SAM" id="Phobius"/>
    </source>
</evidence>
<dbReference type="EMBL" id="CP119075">
    <property type="protein sequence ID" value="WED64413.1"/>
    <property type="molecule type" value="Genomic_DNA"/>
</dbReference>
<evidence type="ECO:0000259" key="8">
    <source>
        <dbReference type="PROSITE" id="PS50156"/>
    </source>
</evidence>
<reference evidence="9" key="1">
    <citation type="submission" date="2023-03" db="EMBL/GenBank/DDBJ databases">
        <title>Lomoglobus Profundus gen. nov., sp. nov., a novel member of the phylum Verrucomicrobia, isolated from deep-marine sediment of South China Sea.</title>
        <authorList>
            <person name="Ahmad T."/>
            <person name="Ishaq S.E."/>
            <person name="Wang F."/>
        </authorList>
    </citation>
    <scope>NUCLEOTIDE SEQUENCE</scope>
    <source>
        <strain evidence="9">LMO-M01</strain>
    </source>
</reference>
<feature type="transmembrane region" description="Helical" evidence="7">
    <location>
        <begin position="672"/>
        <end position="692"/>
    </location>
</feature>
<gene>
    <name evidence="9" type="ORF">PXH66_18905</name>
</gene>
<dbReference type="SUPFAM" id="SSF82866">
    <property type="entry name" value="Multidrug efflux transporter AcrB transmembrane domain"/>
    <property type="match status" value="2"/>
</dbReference>
<dbReference type="PANTHER" id="PTHR33406:SF13">
    <property type="entry name" value="MEMBRANE PROTEIN YDFJ"/>
    <property type="match status" value="1"/>
</dbReference>
<feature type="domain" description="SSD" evidence="8">
    <location>
        <begin position="254"/>
        <end position="416"/>
    </location>
</feature>
<dbReference type="GO" id="GO:0005886">
    <property type="term" value="C:plasma membrane"/>
    <property type="evidence" value="ECO:0007669"/>
    <property type="project" value="UniProtKB-SubCell"/>
</dbReference>
<feature type="transmembrane region" description="Helical" evidence="7">
    <location>
        <begin position="647"/>
        <end position="665"/>
    </location>
</feature>
<protein>
    <submittedName>
        <fullName evidence="9">MMPL family transporter</fullName>
    </submittedName>
</protein>
<keyword evidence="10" id="KW-1185">Reference proteome</keyword>
<dbReference type="KEGG" id="slom:PXH66_18905"/>
<evidence type="ECO:0000313" key="9">
    <source>
        <dbReference type="EMBL" id="WED64413.1"/>
    </source>
</evidence>
<feature type="transmembrane region" description="Helical" evidence="7">
    <location>
        <begin position="740"/>
        <end position="763"/>
    </location>
</feature>
<proteinExistence type="predicted"/>
<dbReference type="RefSeq" id="WP_330930954.1">
    <property type="nucleotide sequence ID" value="NZ_CP119075.1"/>
</dbReference>
<organism evidence="9 10">
    <name type="scientific">Synoicihabitans lomoniglobus</name>
    <dbReference type="NCBI Taxonomy" id="2909285"/>
    <lineage>
        <taxon>Bacteria</taxon>
        <taxon>Pseudomonadati</taxon>
        <taxon>Verrucomicrobiota</taxon>
        <taxon>Opitutia</taxon>
        <taxon>Opitutales</taxon>
        <taxon>Opitutaceae</taxon>
        <taxon>Synoicihabitans</taxon>
    </lineage>
</organism>
<evidence type="ECO:0000256" key="4">
    <source>
        <dbReference type="ARBA" id="ARBA00022989"/>
    </source>
</evidence>
<dbReference type="Gene3D" id="1.20.1640.10">
    <property type="entry name" value="Multidrug efflux transporter AcrB transmembrane domain"/>
    <property type="match status" value="2"/>
</dbReference>
<evidence type="ECO:0000256" key="6">
    <source>
        <dbReference type="SAM" id="Coils"/>
    </source>
</evidence>
<keyword evidence="4 7" id="KW-1133">Transmembrane helix</keyword>
<feature type="transmembrane region" description="Helical" evidence="7">
    <location>
        <begin position="315"/>
        <end position="337"/>
    </location>
</feature>
<keyword evidence="6" id="KW-0175">Coiled coil</keyword>
<feature type="coiled-coil region" evidence="6">
    <location>
        <begin position="198"/>
        <end position="225"/>
    </location>
</feature>
<feature type="transmembrane region" description="Helical" evidence="7">
    <location>
        <begin position="366"/>
        <end position="385"/>
    </location>
</feature>
<dbReference type="PROSITE" id="PS50156">
    <property type="entry name" value="SSD"/>
    <property type="match status" value="2"/>
</dbReference>
<evidence type="ECO:0000256" key="2">
    <source>
        <dbReference type="ARBA" id="ARBA00022475"/>
    </source>
</evidence>
<dbReference type="AlphaFoldDB" id="A0AAF0CMN7"/>
<accession>A0AAF0CMN7</accession>
<comment type="subcellular location">
    <subcellularLocation>
        <location evidence="1">Cell membrane</location>
        <topology evidence="1">Multi-pass membrane protein</topology>
    </subcellularLocation>
</comment>
<keyword evidence="3 7" id="KW-0812">Transmembrane</keyword>